<feature type="non-terminal residue" evidence="1">
    <location>
        <position position="1"/>
    </location>
</feature>
<name>A0AAD4S938_9MAGN</name>
<evidence type="ECO:0000313" key="1">
    <source>
        <dbReference type="EMBL" id="KAI3876400.1"/>
    </source>
</evidence>
<sequence>GSTGTNRCGKTILSSNQPLLCIPHFQKAEKHLAPKLHIIVAGAVRQINAKRREKRAAMNNGTIEEANHAVVS</sequence>
<accession>A0AAD4S938</accession>
<dbReference type="AlphaFoldDB" id="A0AAD4S938"/>
<keyword evidence="2" id="KW-1185">Reference proteome</keyword>
<organism evidence="1 2">
    <name type="scientific">Papaver atlanticum</name>
    <dbReference type="NCBI Taxonomy" id="357466"/>
    <lineage>
        <taxon>Eukaryota</taxon>
        <taxon>Viridiplantae</taxon>
        <taxon>Streptophyta</taxon>
        <taxon>Embryophyta</taxon>
        <taxon>Tracheophyta</taxon>
        <taxon>Spermatophyta</taxon>
        <taxon>Magnoliopsida</taxon>
        <taxon>Ranunculales</taxon>
        <taxon>Papaveraceae</taxon>
        <taxon>Papaveroideae</taxon>
        <taxon>Papaver</taxon>
    </lineage>
</organism>
<evidence type="ECO:0000313" key="2">
    <source>
        <dbReference type="Proteomes" id="UP001202328"/>
    </source>
</evidence>
<protein>
    <submittedName>
        <fullName evidence="1">Uncharacterized protein</fullName>
    </submittedName>
</protein>
<dbReference type="Proteomes" id="UP001202328">
    <property type="component" value="Unassembled WGS sequence"/>
</dbReference>
<reference evidence="1" key="1">
    <citation type="submission" date="2022-04" db="EMBL/GenBank/DDBJ databases">
        <title>A functionally conserved STORR gene fusion in Papaver species that diverged 16.8 million years ago.</title>
        <authorList>
            <person name="Catania T."/>
        </authorList>
    </citation>
    <scope>NUCLEOTIDE SEQUENCE</scope>
    <source>
        <strain evidence="1">S-188037</strain>
    </source>
</reference>
<comment type="caution">
    <text evidence="1">The sequence shown here is derived from an EMBL/GenBank/DDBJ whole genome shotgun (WGS) entry which is preliminary data.</text>
</comment>
<proteinExistence type="predicted"/>
<gene>
    <name evidence="1" type="ORF">MKW98_021252</name>
</gene>
<dbReference type="EMBL" id="JAJJMB010012497">
    <property type="protein sequence ID" value="KAI3876400.1"/>
    <property type="molecule type" value="Genomic_DNA"/>
</dbReference>